<evidence type="ECO:0000313" key="1">
    <source>
        <dbReference type="EMBL" id="KAA1114378.1"/>
    </source>
</evidence>
<reference evidence="1 2" key="1">
    <citation type="submission" date="2019-05" db="EMBL/GenBank/DDBJ databases">
        <title>Emergence of the Ug99 lineage of the wheat stem rust pathogen through somatic hybridization.</title>
        <authorList>
            <person name="Li F."/>
            <person name="Upadhyaya N.M."/>
            <person name="Sperschneider J."/>
            <person name="Matny O."/>
            <person name="Nguyen-Phuc H."/>
            <person name="Mago R."/>
            <person name="Raley C."/>
            <person name="Miller M.E."/>
            <person name="Silverstein K.A.T."/>
            <person name="Henningsen E."/>
            <person name="Hirsch C.D."/>
            <person name="Visser B."/>
            <person name="Pretorius Z.A."/>
            <person name="Steffenson B.J."/>
            <person name="Schwessinger B."/>
            <person name="Dodds P.N."/>
            <person name="Figueroa M."/>
        </authorList>
    </citation>
    <scope>NUCLEOTIDE SEQUENCE [LARGE SCALE GENOMIC DNA]</scope>
    <source>
        <strain evidence="1">21-0</strain>
    </source>
</reference>
<sequence>MYLRAPSALNLPEIPHSEHPGTSLRPYLSRKRVNELLSKLWSKRGMGKLCLLSRPRTKTNGRFKDFQLRLVDLLLVKSTPVTFRDHPGKIDFLRPTDFSGEQSSITAISGISAIRLTRVDLYDYDLYLIGALAEKPIAIF</sequence>
<dbReference type="AlphaFoldDB" id="A0A5B0QMB7"/>
<dbReference type="EMBL" id="VSWC01000014">
    <property type="protein sequence ID" value="KAA1114378.1"/>
    <property type="molecule type" value="Genomic_DNA"/>
</dbReference>
<keyword evidence="2" id="KW-1185">Reference proteome</keyword>
<accession>A0A5B0QMB7</accession>
<organism evidence="1 2">
    <name type="scientific">Puccinia graminis f. sp. tritici</name>
    <dbReference type="NCBI Taxonomy" id="56615"/>
    <lineage>
        <taxon>Eukaryota</taxon>
        <taxon>Fungi</taxon>
        <taxon>Dikarya</taxon>
        <taxon>Basidiomycota</taxon>
        <taxon>Pucciniomycotina</taxon>
        <taxon>Pucciniomycetes</taxon>
        <taxon>Pucciniales</taxon>
        <taxon>Pucciniaceae</taxon>
        <taxon>Puccinia</taxon>
    </lineage>
</organism>
<evidence type="ECO:0000313" key="2">
    <source>
        <dbReference type="Proteomes" id="UP000324748"/>
    </source>
</evidence>
<dbReference type="Proteomes" id="UP000324748">
    <property type="component" value="Unassembled WGS sequence"/>
</dbReference>
<protein>
    <submittedName>
        <fullName evidence="1">Uncharacterized protein</fullName>
    </submittedName>
</protein>
<gene>
    <name evidence="1" type="ORF">PGT21_006652</name>
</gene>
<name>A0A5B0QMB7_PUCGR</name>
<comment type="caution">
    <text evidence="1">The sequence shown here is derived from an EMBL/GenBank/DDBJ whole genome shotgun (WGS) entry which is preliminary data.</text>
</comment>
<proteinExistence type="predicted"/>